<name>A0AAE0FRS6_9CHLO</name>
<feature type="domain" description="C-type lectin" evidence="3">
    <location>
        <begin position="47"/>
        <end position="178"/>
    </location>
</feature>
<dbReference type="InterPro" id="IPR000421">
    <property type="entry name" value="FA58C"/>
</dbReference>
<dbReference type="InterPro" id="IPR016187">
    <property type="entry name" value="CTDL_fold"/>
</dbReference>
<dbReference type="InterPro" id="IPR016186">
    <property type="entry name" value="C-type_lectin-like/link_sf"/>
</dbReference>
<proteinExistence type="predicted"/>
<dbReference type="SUPFAM" id="SSF49785">
    <property type="entry name" value="Galactose-binding domain-like"/>
    <property type="match status" value="1"/>
</dbReference>
<dbReference type="SMART" id="SM00034">
    <property type="entry name" value="CLECT"/>
    <property type="match status" value="2"/>
</dbReference>
<feature type="region of interest" description="Disordered" evidence="1">
    <location>
        <begin position="1"/>
        <end position="34"/>
    </location>
</feature>
<dbReference type="CDD" id="cd00037">
    <property type="entry name" value="CLECT"/>
    <property type="match status" value="2"/>
</dbReference>
<reference evidence="4 5" key="1">
    <citation type="journal article" date="2015" name="Genome Biol. Evol.">
        <title>Comparative Genomics of a Bacterivorous Green Alga Reveals Evolutionary Causalities and Consequences of Phago-Mixotrophic Mode of Nutrition.</title>
        <authorList>
            <person name="Burns J.A."/>
            <person name="Paasch A."/>
            <person name="Narechania A."/>
            <person name="Kim E."/>
        </authorList>
    </citation>
    <scope>NUCLEOTIDE SEQUENCE [LARGE SCALE GENOMIC DNA]</scope>
    <source>
        <strain evidence="4 5">PLY_AMNH</strain>
    </source>
</reference>
<dbReference type="Proteomes" id="UP001190700">
    <property type="component" value="Unassembled WGS sequence"/>
</dbReference>
<dbReference type="SMART" id="SM00231">
    <property type="entry name" value="FA58C"/>
    <property type="match status" value="1"/>
</dbReference>
<evidence type="ECO:0000256" key="1">
    <source>
        <dbReference type="SAM" id="MobiDB-lite"/>
    </source>
</evidence>
<dbReference type="PROSITE" id="PS50022">
    <property type="entry name" value="FA58C_3"/>
    <property type="match status" value="1"/>
</dbReference>
<protein>
    <submittedName>
        <fullName evidence="4">Uncharacterized protein</fullName>
    </submittedName>
</protein>
<sequence>MSSDGGSAPWATGTASNGGDKCTGSQSPTSSGLGDGTAACLTGWSAFRNKCYRYFTSTANYDTASSNCAGYNAAGTLVTIPDAATHNFVFQLGFGSWSSSEFLIGLRDYSSSSWDENYLTYTWADGAPYSFMMWREGEPNSKDERCVKMRNSPDHPNVGFTGSWDDIVCTEQKAYICQYPAATTVSPTSSAPTAANCPVNMLRPLGLVDANKFSSAGFSASSTNSACSPFYARINWQKTGWCQNSNLDGGYLTVDLGHSSLTGWTAATRVAAIATQSRYDVNEYVTQYTVQSSNDGSSFSDVTDSSSSTTFTGNSGYGSIVTNKFSSPVQARFFRITPTAAFAWPSLRMELFECSGEEVMCQPGWEYLSSNGLCYKINQERQTWATAQTRCRGDQGGDLATISSEEVARHLRLMSNHDDSYYGWLWIGAYVDDALMTDGDQYKWRWSDGAPWGEYVNWREELHGPNGNVIEPNDPNEQCGAITWKWDNNRAQQESTWIDVSCDSTNYYACQYKATSAPTSTTTPTISKAPTTPPTVLRGSCASGFRSITGDYTSGGTLNGLGGVPTGRRPTRAGWGCAAMPSCAAYKCGSSPPRALLLFAKFRDDLWNHRIYRHRLCSYRCEDLRNVLRLQNVCRLHVDECSTWEWRIGEFC</sequence>
<evidence type="ECO:0000259" key="3">
    <source>
        <dbReference type="PROSITE" id="PS50041"/>
    </source>
</evidence>
<feature type="domain" description="C-type lectin" evidence="3">
    <location>
        <begin position="370"/>
        <end position="511"/>
    </location>
</feature>
<dbReference type="PANTHER" id="PTHR22803">
    <property type="entry name" value="MANNOSE, PHOSPHOLIPASE, LECTIN RECEPTOR RELATED"/>
    <property type="match status" value="1"/>
</dbReference>
<evidence type="ECO:0000313" key="5">
    <source>
        <dbReference type="Proteomes" id="UP001190700"/>
    </source>
</evidence>
<feature type="domain" description="F5/8 type C" evidence="2">
    <location>
        <begin position="199"/>
        <end position="354"/>
    </location>
</feature>
<organism evidence="4 5">
    <name type="scientific">Cymbomonas tetramitiformis</name>
    <dbReference type="NCBI Taxonomy" id="36881"/>
    <lineage>
        <taxon>Eukaryota</taxon>
        <taxon>Viridiplantae</taxon>
        <taxon>Chlorophyta</taxon>
        <taxon>Pyramimonadophyceae</taxon>
        <taxon>Pyramimonadales</taxon>
        <taxon>Pyramimonadaceae</taxon>
        <taxon>Cymbomonas</taxon>
    </lineage>
</organism>
<accession>A0AAE0FRS6</accession>
<dbReference type="Pfam" id="PF00754">
    <property type="entry name" value="F5_F8_type_C"/>
    <property type="match status" value="1"/>
</dbReference>
<dbReference type="InterPro" id="IPR008979">
    <property type="entry name" value="Galactose-bd-like_sf"/>
</dbReference>
<evidence type="ECO:0000313" key="4">
    <source>
        <dbReference type="EMBL" id="KAK3264714.1"/>
    </source>
</evidence>
<dbReference type="InterPro" id="IPR001304">
    <property type="entry name" value="C-type_lectin-like"/>
</dbReference>
<comment type="caution">
    <text evidence="4">The sequence shown here is derived from an EMBL/GenBank/DDBJ whole genome shotgun (WGS) entry which is preliminary data.</text>
</comment>
<dbReference type="SUPFAM" id="SSF56436">
    <property type="entry name" value="C-type lectin-like"/>
    <property type="match status" value="2"/>
</dbReference>
<dbReference type="Gene3D" id="2.60.120.260">
    <property type="entry name" value="Galactose-binding domain-like"/>
    <property type="match status" value="1"/>
</dbReference>
<feature type="compositionally biased region" description="Polar residues" evidence="1">
    <location>
        <begin position="13"/>
        <end position="32"/>
    </location>
</feature>
<dbReference type="EMBL" id="LGRX02014394">
    <property type="protein sequence ID" value="KAK3264714.1"/>
    <property type="molecule type" value="Genomic_DNA"/>
</dbReference>
<gene>
    <name evidence="4" type="ORF">CYMTET_26564</name>
</gene>
<dbReference type="PROSITE" id="PS50041">
    <property type="entry name" value="C_TYPE_LECTIN_2"/>
    <property type="match status" value="2"/>
</dbReference>
<dbReference type="AlphaFoldDB" id="A0AAE0FRS6"/>
<evidence type="ECO:0000259" key="2">
    <source>
        <dbReference type="PROSITE" id="PS50022"/>
    </source>
</evidence>
<dbReference type="Gene3D" id="3.10.100.10">
    <property type="entry name" value="Mannose-Binding Protein A, subunit A"/>
    <property type="match status" value="2"/>
</dbReference>
<dbReference type="Pfam" id="PF00059">
    <property type="entry name" value="Lectin_C"/>
    <property type="match status" value="2"/>
</dbReference>
<dbReference type="InterPro" id="IPR050111">
    <property type="entry name" value="C-type_lectin/snaclec_domain"/>
</dbReference>
<keyword evidence="5" id="KW-1185">Reference proteome</keyword>